<evidence type="ECO:0000313" key="2">
    <source>
        <dbReference type="Proteomes" id="UP000613113"/>
    </source>
</evidence>
<protein>
    <submittedName>
        <fullName evidence="1">Uncharacterized protein</fullName>
    </submittedName>
</protein>
<dbReference type="EMBL" id="JACOGC010000010">
    <property type="protein sequence ID" value="MBC3886643.1"/>
    <property type="molecule type" value="Genomic_DNA"/>
</dbReference>
<organism evidence="1 2">
    <name type="scientific">Undibacterium griseum</name>
    <dbReference type="NCBI Taxonomy" id="2762295"/>
    <lineage>
        <taxon>Bacteria</taxon>
        <taxon>Pseudomonadati</taxon>
        <taxon>Pseudomonadota</taxon>
        <taxon>Betaproteobacteria</taxon>
        <taxon>Burkholderiales</taxon>
        <taxon>Oxalobacteraceae</taxon>
        <taxon>Undibacterium</taxon>
    </lineage>
</organism>
<accession>A0ABR6YRX6</accession>
<sequence>MQSAPPDTTGAVGATQYVQWVNSSFAVFDKTTGNVVYGPVAGNTLWKGFGGACETQNDGDPVVLYDKLADRWVLMQFAVPTGGPYYQCVAVSQTSDATGAYNRYAFQYSAFNDYPKGGVWPDAYYVTFNMFGGRHQAFSGAKICAYDRAKMLQGQLATQQCVQLSSTYGGVLPADLDGKTLPPAGAPNYLVNKGSSALNLWKFHVDWTNTANTSLTGPTAIPVAAFAAACSGGTCIPQAGTSEQLDSLADRLMFRLAYRNLGTSESLVVNHSVQAGSTTSSGVRWYEIRNPGSTPTIYQQATYAPDASYRWMGSVAMDKMGNMAVGYSVSSSTMKPALRYSTRLASDPINTLSNETSIVEGAGAQLTTLKRWGDYTHMSVDPVDDCTFWYTGQYLKADGTFNWSTRITSFKIAGCV</sequence>
<name>A0ABR6YRX6_9BURK</name>
<evidence type="ECO:0000313" key="1">
    <source>
        <dbReference type="EMBL" id="MBC3886643.1"/>
    </source>
</evidence>
<gene>
    <name evidence="1" type="ORF">H8K27_16060</name>
</gene>
<dbReference type="Proteomes" id="UP000613113">
    <property type="component" value="Unassembled WGS sequence"/>
</dbReference>
<proteinExistence type="predicted"/>
<reference evidence="1 2" key="1">
    <citation type="submission" date="2020-08" db="EMBL/GenBank/DDBJ databases">
        <title>Novel species isolated from subtropical streams in China.</title>
        <authorList>
            <person name="Lu H."/>
        </authorList>
    </citation>
    <scope>NUCLEOTIDE SEQUENCE [LARGE SCALE GENOMIC DNA]</scope>
    <source>
        <strain evidence="1 2">FT31W</strain>
    </source>
</reference>
<dbReference type="RefSeq" id="WP_186864195.1">
    <property type="nucleotide sequence ID" value="NZ_JACOGC010000010.1"/>
</dbReference>
<keyword evidence="2" id="KW-1185">Reference proteome</keyword>
<comment type="caution">
    <text evidence="1">The sequence shown here is derived from an EMBL/GenBank/DDBJ whole genome shotgun (WGS) entry which is preliminary data.</text>
</comment>